<name>A0A1D1UG63_RAMVA</name>
<comment type="caution">
    <text evidence="1">The sequence shown here is derived from an EMBL/GenBank/DDBJ whole genome shotgun (WGS) entry which is preliminary data.</text>
</comment>
<evidence type="ECO:0000313" key="1">
    <source>
        <dbReference type="EMBL" id="GAU87530.1"/>
    </source>
</evidence>
<dbReference type="AlphaFoldDB" id="A0A1D1UG63"/>
<organism evidence="1 2">
    <name type="scientific">Ramazzottius varieornatus</name>
    <name type="common">Water bear</name>
    <name type="synonym">Tardigrade</name>
    <dbReference type="NCBI Taxonomy" id="947166"/>
    <lineage>
        <taxon>Eukaryota</taxon>
        <taxon>Metazoa</taxon>
        <taxon>Ecdysozoa</taxon>
        <taxon>Tardigrada</taxon>
        <taxon>Eutardigrada</taxon>
        <taxon>Parachela</taxon>
        <taxon>Hypsibioidea</taxon>
        <taxon>Ramazzottiidae</taxon>
        <taxon>Ramazzottius</taxon>
    </lineage>
</organism>
<dbReference type="EMBL" id="BDGG01000001">
    <property type="protein sequence ID" value="GAU87530.1"/>
    <property type="molecule type" value="Genomic_DNA"/>
</dbReference>
<proteinExistence type="predicted"/>
<sequence length="76" mass="9091">MVFDWRVFLFSLRIIHTTPLENQKVRTCGTRDLDLFMSTELRMLGILSWQHKTKLSGLANFQVLLQNYGYRKLPFR</sequence>
<reference evidence="1 2" key="1">
    <citation type="journal article" date="2016" name="Nat. Commun.">
        <title>Extremotolerant tardigrade genome and improved radiotolerance of human cultured cells by tardigrade-unique protein.</title>
        <authorList>
            <person name="Hashimoto T."/>
            <person name="Horikawa D.D."/>
            <person name="Saito Y."/>
            <person name="Kuwahara H."/>
            <person name="Kozuka-Hata H."/>
            <person name="Shin-I T."/>
            <person name="Minakuchi Y."/>
            <person name="Ohishi K."/>
            <person name="Motoyama A."/>
            <person name="Aizu T."/>
            <person name="Enomoto A."/>
            <person name="Kondo K."/>
            <person name="Tanaka S."/>
            <person name="Hara Y."/>
            <person name="Koshikawa S."/>
            <person name="Sagara H."/>
            <person name="Miura T."/>
            <person name="Yokobori S."/>
            <person name="Miyagawa K."/>
            <person name="Suzuki Y."/>
            <person name="Kubo T."/>
            <person name="Oyama M."/>
            <person name="Kohara Y."/>
            <person name="Fujiyama A."/>
            <person name="Arakawa K."/>
            <person name="Katayama T."/>
            <person name="Toyoda A."/>
            <person name="Kunieda T."/>
        </authorList>
    </citation>
    <scope>NUCLEOTIDE SEQUENCE [LARGE SCALE GENOMIC DNA]</scope>
    <source>
        <strain evidence="1 2">YOKOZUNA-1</strain>
    </source>
</reference>
<accession>A0A1D1UG63</accession>
<keyword evidence="2" id="KW-1185">Reference proteome</keyword>
<gene>
    <name evidence="1" type="primary">RvY_00360-1</name>
    <name evidence="1" type="synonym">RvY_00360.1</name>
    <name evidence="1" type="ORF">RvY_00360</name>
</gene>
<evidence type="ECO:0000313" key="2">
    <source>
        <dbReference type="Proteomes" id="UP000186922"/>
    </source>
</evidence>
<protein>
    <submittedName>
        <fullName evidence="1">Uncharacterized protein</fullName>
    </submittedName>
</protein>
<dbReference type="Proteomes" id="UP000186922">
    <property type="component" value="Unassembled WGS sequence"/>
</dbReference>